<dbReference type="EMBL" id="LATX01002457">
    <property type="protein sequence ID" value="KTB29007.1"/>
    <property type="molecule type" value="Genomic_DNA"/>
</dbReference>
<dbReference type="Proteomes" id="UP000054988">
    <property type="component" value="Unassembled WGS sequence"/>
</dbReference>
<comment type="caution">
    <text evidence="1">The sequence shown here is derived from an EMBL/GenBank/DDBJ whole genome shotgun (WGS) entry which is preliminary data.</text>
</comment>
<proteinExistence type="predicted"/>
<gene>
    <name evidence="1" type="ORF">WG66_18451</name>
</gene>
<protein>
    <submittedName>
        <fullName evidence="1">Uncharacterized protein</fullName>
    </submittedName>
</protein>
<dbReference type="AlphaFoldDB" id="A0A0W0EY81"/>
<name>A0A0W0EY81_MONRR</name>
<organism evidence="1 2">
    <name type="scientific">Moniliophthora roreri</name>
    <name type="common">Frosty pod rot fungus</name>
    <name type="synonym">Monilia roreri</name>
    <dbReference type="NCBI Taxonomy" id="221103"/>
    <lineage>
        <taxon>Eukaryota</taxon>
        <taxon>Fungi</taxon>
        <taxon>Dikarya</taxon>
        <taxon>Basidiomycota</taxon>
        <taxon>Agaricomycotina</taxon>
        <taxon>Agaricomycetes</taxon>
        <taxon>Agaricomycetidae</taxon>
        <taxon>Agaricales</taxon>
        <taxon>Marasmiineae</taxon>
        <taxon>Marasmiaceae</taxon>
        <taxon>Moniliophthora</taxon>
    </lineage>
</organism>
<reference evidence="1 2" key="1">
    <citation type="submission" date="2015-12" db="EMBL/GenBank/DDBJ databases">
        <title>Draft genome sequence of Moniliophthora roreri, the causal agent of frosty pod rot of cacao.</title>
        <authorList>
            <person name="Aime M.C."/>
            <person name="Diaz-Valderrama J.R."/>
            <person name="Kijpornyongpan T."/>
            <person name="Phillips-Mora W."/>
        </authorList>
    </citation>
    <scope>NUCLEOTIDE SEQUENCE [LARGE SCALE GENOMIC DNA]</scope>
    <source>
        <strain evidence="1 2">MCA 2952</strain>
    </source>
</reference>
<evidence type="ECO:0000313" key="2">
    <source>
        <dbReference type="Proteomes" id="UP000054988"/>
    </source>
</evidence>
<evidence type="ECO:0000313" key="1">
    <source>
        <dbReference type="EMBL" id="KTB29007.1"/>
    </source>
</evidence>
<accession>A0A0W0EY81</accession>
<sequence length="171" mass="19504">MSPSNFPDRVCFVLPVLLTDPTCCIDSQAEVGDFNLVEYITLRQWTILFASVFLPTNEGFAEALSVMWLPEDQRDKVASNLIRFISRVTRRIQNMEVDAHEISDQEANLTYISMLDAGIIVVMLKASGLHAPPLSATERIYDALVEFWQVMKKLDREELDDECPEEMKSED</sequence>